<evidence type="ECO:0000313" key="1">
    <source>
        <dbReference type="EMBL" id="MDE1470531.1"/>
    </source>
</evidence>
<gene>
    <name evidence="1" type="ORF">PTZ04_09705</name>
</gene>
<protein>
    <submittedName>
        <fullName evidence="1">Type IV toxin-antitoxin system AbiEi family antitoxin domain-containing protein</fullName>
    </submittedName>
</protein>
<dbReference type="RefSeq" id="WP_227209013.1">
    <property type="nucleotide sequence ID" value="NZ_JAJCLO010000017.1"/>
</dbReference>
<reference evidence="1 2" key="1">
    <citation type="submission" date="2023-02" db="EMBL/GenBank/DDBJ databases">
        <title>Comparative genome analysis of Eubacterium limosum species.</title>
        <authorList>
            <person name="Bak J.E."/>
        </authorList>
    </citation>
    <scope>NUCLEOTIDE SEQUENCE [LARGE SCALE GENOMIC DNA]</scope>
    <source>
        <strain evidence="1 2">KGMB01548</strain>
    </source>
</reference>
<name>A0ABT5UNT5_EUBLI</name>
<dbReference type="EMBL" id="JAQSVD010000004">
    <property type="protein sequence ID" value="MDE1470531.1"/>
    <property type="molecule type" value="Genomic_DNA"/>
</dbReference>
<dbReference type="Proteomes" id="UP001215087">
    <property type="component" value="Unassembled WGS sequence"/>
</dbReference>
<keyword evidence="2" id="KW-1185">Reference proteome</keyword>
<accession>A0ABT5UNT5</accession>
<proteinExistence type="predicted"/>
<evidence type="ECO:0000313" key="2">
    <source>
        <dbReference type="Proteomes" id="UP001215087"/>
    </source>
</evidence>
<organism evidence="1 2">
    <name type="scientific">Eubacterium limosum</name>
    <dbReference type="NCBI Taxonomy" id="1736"/>
    <lineage>
        <taxon>Bacteria</taxon>
        <taxon>Bacillati</taxon>
        <taxon>Bacillota</taxon>
        <taxon>Clostridia</taxon>
        <taxon>Eubacteriales</taxon>
        <taxon>Eubacteriaceae</taxon>
        <taxon>Eubacterium</taxon>
    </lineage>
</organism>
<comment type="caution">
    <text evidence="1">The sequence shown here is derived from an EMBL/GenBank/DDBJ whole genome shotgun (WGS) entry which is preliminary data.</text>
</comment>
<sequence>MIDAKKEICDFIKENGGFITYLQMKNSGFSYSLLAKMLENHELEKDERGIYRLPNVYVDEYYILQYRFPRGVFSLETALWFHDLSLTVPFEPVMSFPFGTNTKMIKAAGIRPVILRRNYDVGIVKIKTPGGQKVRVYEAERTLVECLRPTYKIDVQVIAPAFKIYSSRGKIDYSKLHKYASLFKVEKKVQSYLEVLE</sequence>